<keyword evidence="2" id="KW-1185">Reference proteome</keyword>
<dbReference type="GO" id="GO:0004515">
    <property type="term" value="F:nicotinate-nucleotide adenylyltransferase activity"/>
    <property type="evidence" value="ECO:0007669"/>
    <property type="project" value="TreeGrafter"/>
</dbReference>
<dbReference type="AlphaFoldDB" id="I1BZX5"/>
<dbReference type="STRING" id="246409.I1BZX5"/>
<dbReference type="GO" id="GO:0000309">
    <property type="term" value="F:nicotinamide-nucleotide adenylyltransferase activity"/>
    <property type="evidence" value="ECO:0007669"/>
    <property type="project" value="TreeGrafter"/>
</dbReference>
<dbReference type="Gene3D" id="3.40.50.620">
    <property type="entry name" value="HUPs"/>
    <property type="match status" value="1"/>
</dbReference>
<name>I1BZX5_RHIO9</name>
<dbReference type="OrthoDB" id="422187at2759"/>
<dbReference type="SUPFAM" id="SSF52374">
    <property type="entry name" value="Nucleotidylyl transferase"/>
    <property type="match status" value="1"/>
</dbReference>
<proteinExistence type="predicted"/>
<reference evidence="1 2" key="1">
    <citation type="journal article" date="2009" name="PLoS Genet.">
        <title>Genomic analysis of the basal lineage fungus Rhizopus oryzae reveals a whole-genome duplication.</title>
        <authorList>
            <person name="Ma L.-J."/>
            <person name="Ibrahim A.S."/>
            <person name="Skory C."/>
            <person name="Grabherr M.G."/>
            <person name="Burger G."/>
            <person name="Butler M."/>
            <person name="Elias M."/>
            <person name="Idnurm A."/>
            <person name="Lang B.F."/>
            <person name="Sone T."/>
            <person name="Abe A."/>
            <person name="Calvo S.E."/>
            <person name="Corrochano L.M."/>
            <person name="Engels R."/>
            <person name="Fu J."/>
            <person name="Hansberg W."/>
            <person name="Kim J.-M."/>
            <person name="Kodira C.D."/>
            <person name="Koehrsen M.J."/>
            <person name="Liu B."/>
            <person name="Miranda-Saavedra D."/>
            <person name="O'Leary S."/>
            <person name="Ortiz-Castellanos L."/>
            <person name="Poulter R."/>
            <person name="Rodriguez-Romero J."/>
            <person name="Ruiz-Herrera J."/>
            <person name="Shen Y.-Q."/>
            <person name="Zeng Q."/>
            <person name="Galagan J."/>
            <person name="Birren B.W."/>
            <person name="Cuomo C.A."/>
            <person name="Wickes B.L."/>
        </authorList>
    </citation>
    <scope>NUCLEOTIDE SEQUENCE [LARGE SCALE GENOMIC DNA]</scope>
    <source>
        <strain evidence="2">RA 99-880 / ATCC MYA-4621 / FGSC 9543 / NRRL 43880</strain>
    </source>
</reference>
<dbReference type="PANTHER" id="PTHR12039">
    <property type="entry name" value="NICOTINAMIDE MONONUCLEOTIDE ADENYLYLTRANSFERASE"/>
    <property type="match status" value="1"/>
</dbReference>
<dbReference type="InterPro" id="IPR051182">
    <property type="entry name" value="Euk_NMN_adenylyltrnsfrase"/>
</dbReference>
<dbReference type="GeneID" id="93613431"/>
<dbReference type="PANTHER" id="PTHR12039:SF0">
    <property type="entry name" value="NICOTINAMIDE-NUCLEOTIDE ADENYLYLTRANSFERASE"/>
    <property type="match status" value="1"/>
</dbReference>
<sequence length="86" mass="9434">MKEGLAKAEHRVRMCQLAVETTSDWLMVDSWEARQTTYQRTAIVLDHFEHELNTVGDGVLTASGGDLIASFGHPGVWSTEDGAMAV</sequence>
<accession>I1BZX5</accession>
<evidence type="ECO:0000313" key="1">
    <source>
        <dbReference type="EMBL" id="EIE81755.1"/>
    </source>
</evidence>
<evidence type="ECO:0000313" key="2">
    <source>
        <dbReference type="Proteomes" id="UP000009138"/>
    </source>
</evidence>
<dbReference type="VEuPathDB" id="FungiDB:RO3G_06460"/>
<dbReference type="InterPro" id="IPR014729">
    <property type="entry name" value="Rossmann-like_a/b/a_fold"/>
</dbReference>
<dbReference type="GO" id="GO:0009435">
    <property type="term" value="P:NAD+ biosynthetic process"/>
    <property type="evidence" value="ECO:0007669"/>
    <property type="project" value="TreeGrafter"/>
</dbReference>
<dbReference type="InParanoid" id="I1BZX5"/>
<dbReference type="EMBL" id="CH476735">
    <property type="protein sequence ID" value="EIE81755.1"/>
    <property type="molecule type" value="Genomic_DNA"/>
</dbReference>
<protein>
    <submittedName>
        <fullName evidence="1">Uncharacterized protein</fullName>
    </submittedName>
</protein>
<dbReference type="RefSeq" id="XP_067517151.1">
    <property type="nucleotide sequence ID" value="XM_067661050.1"/>
</dbReference>
<gene>
    <name evidence="1" type="ORF">RO3G_06460</name>
</gene>
<organism evidence="1 2">
    <name type="scientific">Rhizopus delemar (strain RA 99-880 / ATCC MYA-4621 / FGSC 9543 / NRRL 43880)</name>
    <name type="common">Mucormycosis agent</name>
    <name type="synonym">Rhizopus arrhizus var. delemar</name>
    <dbReference type="NCBI Taxonomy" id="246409"/>
    <lineage>
        <taxon>Eukaryota</taxon>
        <taxon>Fungi</taxon>
        <taxon>Fungi incertae sedis</taxon>
        <taxon>Mucoromycota</taxon>
        <taxon>Mucoromycotina</taxon>
        <taxon>Mucoromycetes</taxon>
        <taxon>Mucorales</taxon>
        <taxon>Mucorineae</taxon>
        <taxon>Rhizopodaceae</taxon>
        <taxon>Rhizopus</taxon>
    </lineage>
</organism>
<dbReference type="Proteomes" id="UP000009138">
    <property type="component" value="Unassembled WGS sequence"/>
</dbReference>
<dbReference type="eggNOG" id="KOG3199">
    <property type="taxonomic scope" value="Eukaryota"/>
</dbReference>